<keyword evidence="6" id="KW-0862">Zinc</keyword>
<evidence type="ECO:0000256" key="3">
    <source>
        <dbReference type="ARBA" id="ARBA00012860"/>
    </source>
</evidence>
<comment type="similarity">
    <text evidence="2">Belongs to the metallo-dependent hydrolases superfamily. DHOase family. Class II DHOase subfamily.</text>
</comment>
<evidence type="ECO:0000256" key="7">
    <source>
        <dbReference type="ARBA" id="ARBA00022975"/>
    </source>
</evidence>
<accession>A0A0G4FDK6</accession>
<reference evidence="9 10" key="1">
    <citation type="submission" date="2014-11" db="EMBL/GenBank/DDBJ databases">
        <authorList>
            <person name="Zhu J."/>
            <person name="Qi W."/>
            <person name="Song R."/>
        </authorList>
    </citation>
    <scope>NUCLEOTIDE SEQUENCE [LARGE SCALE GENOMIC DNA]</scope>
</reference>
<dbReference type="PIRSF" id="PIRSF001237">
    <property type="entry name" value="DHOdimr"/>
    <property type="match status" value="1"/>
</dbReference>
<dbReference type="GO" id="GO:0005737">
    <property type="term" value="C:cytoplasm"/>
    <property type="evidence" value="ECO:0007669"/>
    <property type="project" value="TreeGrafter"/>
</dbReference>
<evidence type="ECO:0000256" key="2">
    <source>
        <dbReference type="ARBA" id="ARBA00005631"/>
    </source>
</evidence>
<dbReference type="UniPathway" id="UPA00070">
    <property type="reaction ID" value="UER00117"/>
</dbReference>
<dbReference type="Gene3D" id="3.20.20.140">
    <property type="entry name" value="Metal-dependent hydrolases"/>
    <property type="match status" value="1"/>
</dbReference>
<gene>
    <name evidence="9" type="ORF">Vbra_15097</name>
</gene>
<evidence type="ECO:0000256" key="4">
    <source>
        <dbReference type="ARBA" id="ARBA00022723"/>
    </source>
</evidence>
<dbReference type="GO" id="GO:0044205">
    <property type="term" value="P:'de novo' UMP biosynthetic process"/>
    <property type="evidence" value="ECO:0007669"/>
    <property type="project" value="UniProtKB-UniPathway"/>
</dbReference>
<dbReference type="GO" id="GO:0006207">
    <property type="term" value="P:'de novo' pyrimidine nucleobase biosynthetic process"/>
    <property type="evidence" value="ECO:0007669"/>
    <property type="project" value="TreeGrafter"/>
</dbReference>
<organism evidence="9 10">
    <name type="scientific">Vitrella brassicaformis (strain CCMP3155)</name>
    <dbReference type="NCBI Taxonomy" id="1169540"/>
    <lineage>
        <taxon>Eukaryota</taxon>
        <taxon>Sar</taxon>
        <taxon>Alveolata</taxon>
        <taxon>Colpodellida</taxon>
        <taxon>Vitrellaceae</taxon>
        <taxon>Vitrella</taxon>
    </lineage>
</organism>
<dbReference type="InParanoid" id="A0A0G4FDK6"/>
<dbReference type="GO" id="GO:0004151">
    <property type="term" value="F:dihydroorotase activity"/>
    <property type="evidence" value="ECO:0007669"/>
    <property type="project" value="UniProtKB-EC"/>
</dbReference>
<dbReference type="PhylomeDB" id="A0A0G4FDK6"/>
<keyword evidence="4" id="KW-0479">Metal-binding</keyword>
<proteinExistence type="inferred from homology"/>
<evidence type="ECO:0000259" key="8">
    <source>
        <dbReference type="Pfam" id="PF04909"/>
    </source>
</evidence>
<dbReference type="OrthoDB" id="1670005at2759"/>
<dbReference type="VEuPathDB" id="CryptoDB:Vbra_15097"/>
<dbReference type="InterPro" id="IPR004721">
    <property type="entry name" value="DHOdimr"/>
</dbReference>
<dbReference type="InterPro" id="IPR032466">
    <property type="entry name" value="Metal_Hydrolase"/>
</dbReference>
<keyword evidence="10" id="KW-1185">Reference proteome</keyword>
<evidence type="ECO:0000313" key="9">
    <source>
        <dbReference type="EMBL" id="CEM10942.1"/>
    </source>
</evidence>
<dbReference type="AlphaFoldDB" id="A0A0G4FDK6"/>
<comment type="pathway">
    <text evidence="1">Pyrimidine metabolism; UMP biosynthesis via de novo pathway; (S)-dihydroorotate from bicarbonate: step 3/3.</text>
</comment>
<dbReference type="InterPro" id="IPR006680">
    <property type="entry name" value="Amidohydro-rel"/>
</dbReference>
<dbReference type="GO" id="GO:0046872">
    <property type="term" value="F:metal ion binding"/>
    <property type="evidence" value="ECO:0007669"/>
    <property type="project" value="UniProtKB-KW"/>
</dbReference>
<dbReference type="PANTHER" id="PTHR43137">
    <property type="entry name" value="DIHYDROOROTASE"/>
    <property type="match status" value="1"/>
</dbReference>
<dbReference type="NCBIfam" id="TIGR00856">
    <property type="entry name" value="pyrC_dimer"/>
    <property type="match status" value="1"/>
</dbReference>
<dbReference type="STRING" id="1169540.A0A0G4FDK6"/>
<keyword evidence="5" id="KW-0378">Hydrolase</keyword>
<evidence type="ECO:0000313" key="10">
    <source>
        <dbReference type="Proteomes" id="UP000041254"/>
    </source>
</evidence>
<dbReference type="InterPro" id="IPR002195">
    <property type="entry name" value="Dihydroorotase_CS"/>
</dbReference>
<name>A0A0G4FDK6_VITBC</name>
<protein>
    <recommendedName>
        <fullName evidence="3">dihydroorotase</fullName>
        <ecNumber evidence="3">3.5.2.3</ecNumber>
    </recommendedName>
</protein>
<evidence type="ECO:0000256" key="5">
    <source>
        <dbReference type="ARBA" id="ARBA00022801"/>
    </source>
</evidence>
<dbReference type="Pfam" id="PF04909">
    <property type="entry name" value="Amidohydro_2"/>
    <property type="match status" value="1"/>
</dbReference>
<dbReference type="OMA" id="TLHHISM"/>
<evidence type="ECO:0000256" key="1">
    <source>
        <dbReference type="ARBA" id="ARBA00004880"/>
    </source>
</evidence>
<evidence type="ECO:0000256" key="6">
    <source>
        <dbReference type="ARBA" id="ARBA00022833"/>
    </source>
</evidence>
<dbReference type="EC" id="3.5.2.3" evidence="3"/>
<keyword evidence="7" id="KW-0665">Pyrimidine biosynthesis</keyword>
<dbReference type="HAMAP" id="MF_00219">
    <property type="entry name" value="PyrC_classII"/>
    <property type="match status" value="1"/>
</dbReference>
<sequence>MRAASRKGASWRKEEAGVFSPDGGIVDVPKMDEGESPALLLPLADDFHVHLRQDAMMKAVTPAVIHGGSDRVVVMPNTIPPIRTCAEAADYRAKLQAIDPRVDYRMTLYLGQEVSADDLRANADESGVRGVKSYPRGVTTNSEAGIESYTTYYPLFSEMEKMGLTLHIHGEVPGVSVLTAEASFLPQLEELHRAFPSLKIVLEHVSTAAAVLLVRRLGPTVGATVTAHHLDLTIDEVVGCSHNFCKPVAKMREDREAIRQVVMDEGHPRFFLGSDSAPHPRHKKEIGMKAAAGCFTSPFLLAYLADTFVWGSSRYTDDDTTVTKRLPDFVGRFGAEFFGVPVKRYEEGKPAVELRKRAFTVPSVWGESILGSEGAVVPFRSGDVLRYESRLVGL</sequence>
<dbReference type="EMBL" id="CDMY01000406">
    <property type="protein sequence ID" value="CEM10942.1"/>
    <property type="molecule type" value="Genomic_DNA"/>
</dbReference>
<dbReference type="Proteomes" id="UP000041254">
    <property type="component" value="Unassembled WGS sequence"/>
</dbReference>
<dbReference type="FunCoup" id="A0A0G4FDK6">
    <property type="interactions" value="201"/>
</dbReference>
<feature type="domain" description="Amidohydrolase-related" evidence="8">
    <location>
        <begin position="115"/>
        <end position="208"/>
    </location>
</feature>
<dbReference type="PROSITE" id="PS00483">
    <property type="entry name" value="DIHYDROOROTASE_2"/>
    <property type="match status" value="1"/>
</dbReference>
<dbReference type="SUPFAM" id="SSF51556">
    <property type="entry name" value="Metallo-dependent hydrolases"/>
    <property type="match status" value="1"/>
</dbReference>
<dbReference type="PANTHER" id="PTHR43137:SF1">
    <property type="entry name" value="DIHYDROOROTASE"/>
    <property type="match status" value="1"/>
</dbReference>